<protein>
    <submittedName>
        <fullName evidence="2">Uncharacterized protein</fullName>
    </submittedName>
</protein>
<keyword evidence="3" id="KW-1185">Reference proteome</keyword>
<reference evidence="2 3" key="1">
    <citation type="submission" date="2017-08" db="EMBL/GenBank/DDBJ databases">
        <title>Characterization and complete genome sequence of novel bacteriophage infecting the causal agent of bacterial fruit blotch, Acidovorax citrulli.</title>
        <authorList>
            <person name="Midani A.R."/>
            <person name="Park S.-H."/>
            <person name="Choi T.-J."/>
        </authorList>
    </citation>
    <scope>NUCLEOTIDE SEQUENCE [LARGE SCALE GENOMIC DNA]</scope>
</reference>
<evidence type="ECO:0000256" key="1">
    <source>
        <dbReference type="SAM" id="Phobius"/>
    </source>
</evidence>
<evidence type="ECO:0000313" key="2">
    <source>
        <dbReference type="EMBL" id="ASD50420.1"/>
    </source>
</evidence>
<evidence type="ECO:0000313" key="3">
    <source>
        <dbReference type="Proteomes" id="UP000224101"/>
    </source>
</evidence>
<sequence>MSILLFLTVVHLASAICFAWPAVAPLYDLWKTSGSANAIGSGLMVLVIALTPVYNLYGYLRYESIYFYAAKDNEDEDA</sequence>
<dbReference type="EMBL" id="KY979132">
    <property type="protein sequence ID" value="ASD50420.1"/>
    <property type="molecule type" value="Genomic_DNA"/>
</dbReference>
<keyword evidence="1" id="KW-0812">Transmembrane</keyword>
<dbReference type="RefSeq" id="YP_009609739.1">
    <property type="nucleotide sequence ID" value="NC_041997.1"/>
</dbReference>
<dbReference type="Proteomes" id="UP000224101">
    <property type="component" value="Segment"/>
</dbReference>
<keyword evidence="1" id="KW-0472">Membrane</keyword>
<keyword evidence="1" id="KW-1133">Transmembrane helix</keyword>
<organism evidence="2 3">
    <name type="scientific">Acidovorax phage ACP17</name>
    <dbReference type="NCBI Taxonomy" id="2010329"/>
    <lineage>
        <taxon>Viruses</taxon>
        <taxon>Duplodnaviria</taxon>
        <taxon>Heunggongvirae</taxon>
        <taxon>Uroviricota</taxon>
        <taxon>Caudoviricetes</taxon>
        <taxon>Busanvirus</taxon>
        <taxon>Busanvirus ACP17</taxon>
    </lineage>
</organism>
<proteinExistence type="predicted"/>
<accession>A0A218M302</accession>
<feature type="transmembrane region" description="Helical" evidence="1">
    <location>
        <begin position="35"/>
        <end position="57"/>
    </location>
</feature>
<name>A0A218M302_9CAUD</name>
<dbReference type="KEGG" id="vg:40085824"/>
<dbReference type="GeneID" id="40085824"/>